<feature type="transmembrane region" description="Helical" evidence="1">
    <location>
        <begin position="153"/>
        <end position="172"/>
    </location>
</feature>
<organism evidence="2">
    <name type="scientific">mine drainage metagenome</name>
    <dbReference type="NCBI Taxonomy" id="410659"/>
    <lineage>
        <taxon>unclassified sequences</taxon>
        <taxon>metagenomes</taxon>
        <taxon>ecological metagenomes</taxon>
    </lineage>
</organism>
<sequence length="421" mass="45443">MGGLFLRPNFGMYRRLILLRLRAYALATGRVLVRHWQMFVIAGVLVPIGTPVDKLVLALAYPLMAALQVGHDAFWHLWRIALIQAVALAWVAVQRRHITGGEFMAYARALPISLSLRRRVNLTVLLPANSLLLVPVAALLLIAPTGLFGATNIPFLVATACVLAGLVLLAQLAALERHVAAGLAIGLADAVLGWSLGRPVDAASWLALGGALVIGMFFFLRGRPFRTISLASTRRRPAGRAHRPGLRLLQWLPPAWRIQAQALWVQHPGSTALRGAIVFTLALGADGLMQVFAFDSRALPTAILAMATIALITSGLYRILQAAHRSARPYLDALPLRRHFWSIQDTAFVGMFGAAPLVVLLIPLFIHLESAVTSVLALALSYFTLLGLLRLPLVYGGRQAILLGVILASTWSGAAMAAVVR</sequence>
<evidence type="ECO:0000313" key="2">
    <source>
        <dbReference type="EMBL" id="OIQ76204.1"/>
    </source>
</evidence>
<dbReference type="EMBL" id="MLJW01001936">
    <property type="protein sequence ID" value="OIQ76204.1"/>
    <property type="molecule type" value="Genomic_DNA"/>
</dbReference>
<feature type="transmembrane region" description="Helical" evidence="1">
    <location>
        <begin position="272"/>
        <end position="293"/>
    </location>
</feature>
<evidence type="ECO:0000256" key="1">
    <source>
        <dbReference type="SAM" id="Phobius"/>
    </source>
</evidence>
<keyword evidence="1" id="KW-0812">Transmembrane</keyword>
<feature type="transmembrane region" description="Helical" evidence="1">
    <location>
        <begin position="39"/>
        <end position="61"/>
    </location>
</feature>
<accession>A0A1J5Q8J9</accession>
<feature type="transmembrane region" description="Helical" evidence="1">
    <location>
        <begin position="372"/>
        <end position="393"/>
    </location>
</feature>
<dbReference type="AlphaFoldDB" id="A0A1J5Q8J9"/>
<feature type="transmembrane region" description="Helical" evidence="1">
    <location>
        <begin position="299"/>
        <end position="320"/>
    </location>
</feature>
<feature type="transmembrane region" description="Helical" evidence="1">
    <location>
        <begin position="202"/>
        <end position="220"/>
    </location>
</feature>
<name>A0A1J5Q8J9_9ZZZZ</name>
<comment type="caution">
    <text evidence="2">The sequence shown here is derived from an EMBL/GenBank/DDBJ whole genome shotgun (WGS) entry which is preliminary data.</text>
</comment>
<feature type="transmembrane region" description="Helical" evidence="1">
    <location>
        <begin position="124"/>
        <end position="147"/>
    </location>
</feature>
<feature type="transmembrane region" description="Helical" evidence="1">
    <location>
        <begin position="73"/>
        <end position="93"/>
    </location>
</feature>
<feature type="transmembrane region" description="Helical" evidence="1">
    <location>
        <begin position="179"/>
        <end position="196"/>
    </location>
</feature>
<protein>
    <submittedName>
        <fullName evidence="2">Uncharacterized protein</fullName>
    </submittedName>
</protein>
<proteinExistence type="predicted"/>
<keyword evidence="1" id="KW-0472">Membrane</keyword>
<keyword evidence="1" id="KW-1133">Transmembrane helix</keyword>
<feature type="transmembrane region" description="Helical" evidence="1">
    <location>
        <begin position="400"/>
        <end position="420"/>
    </location>
</feature>
<feature type="transmembrane region" description="Helical" evidence="1">
    <location>
        <begin position="347"/>
        <end position="366"/>
    </location>
</feature>
<reference evidence="2" key="1">
    <citation type="submission" date="2016-10" db="EMBL/GenBank/DDBJ databases">
        <title>Sequence of Gallionella enrichment culture.</title>
        <authorList>
            <person name="Poehlein A."/>
            <person name="Muehling M."/>
            <person name="Daniel R."/>
        </authorList>
    </citation>
    <scope>NUCLEOTIDE SEQUENCE</scope>
</reference>
<gene>
    <name evidence="2" type="ORF">GALL_421170</name>
</gene>